<dbReference type="Pfam" id="PF25579">
    <property type="entry name" value="TPR_TRIP12_N"/>
    <property type="match status" value="1"/>
</dbReference>
<feature type="region of interest" description="Disordered" evidence="13">
    <location>
        <begin position="111"/>
        <end position="192"/>
    </location>
</feature>
<keyword evidence="16" id="KW-1185">Reference proteome</keyword>
<feature type="region of interest" description="Disordered" evidence="13">
    <location>
        <begin position="962"/>
        <end position="986"/>
    </location>
</feature>
<dbReference type="Proteomes" id="UP000695022">
    <property type="component" value="Unplaced"/>
</dbReference>
<dbReference type="CDD" id="cd00078">
    <property type="entry name" value="HECTc"/>
    <property type="match status" value="1"/>
</dbReference>
<evidence type="ECO:0000256" key="1">
    <source>
        <dbReference type="ARBA" id="ARBA00000885"/>
    </source>
</evidence>
<evidence type="ECO:0000256" key="6">
    <source>
        <dbReference type="ARBA" id="ARBA00022679"/>
    </source>
</evidence>
<feature type="compositionally biased region" description="Basic and acidic residues" evidence="13">
    <location>
        <begin position="30"/>
        <end position="43"/>
    </location>
</feature>
<dbReference type="Pfam" id="PF00632">
    <property type="entry name" value="HECT"/>
    <property type="match status" value="1"/>
</dbReference>
<evidence type="ECO:0000256" key="12">
    <source>
        <dbReference type="RuleBase" id="RU369009"/>
    </source>
</evidence>
<feature type="domain" description="HECT" evidence="14">
    <location>
        <begin position="1817"/>
        <end position="2202"/>
    </location>
</feature>
<dbReference type="InterPro" id="IPR018123">
    <property type="entry name" value="WWE-dom_subgr"/>
</dbReference>
<feature type="region of interest" description="Disordered" evidence="13">
    <location>
        <begin position="1112"/>
        <end position="1264"/>
    </location>
</feature>
<comment type="subcellular location">
    <subcellularLocation>
        <location evidence="2">Nucleus</location>
        <location evidence="2">Nucleoplasm</location>
    </subcellularLocation>
</comment>
<keyword evidence="5" id="KW-0597">Phosphoprotein</keyword>
<accession>A0ABM1FC49</accession>
<evidence type="ECO:0000313" key="16">
    <source>
        <dbReference type="Proteomes" id="UP000695022"/>
    </source>
</evidence>
<comment type="pathway">
    <text evidence="3 12">Protein modification; protein ubiquitination.</text>
</comment>
<dbReference type="Pfam" id="PF02825">
    <property type="entry name" value="WWE"/>
    <property type="match status" value="1"/>
</dbReference>
<feature type="region of interest" description="Disordered" evidence="13">
    <location>
        <begin position="383"/>
        <end position="484"/>
    </location>
</feature>
<dbReference type="RefSeq" id="XP_014682020.1">
    <property type="nucleotide sequence ID" value="XM_014826534.1"/>
</dbReference>
<feature type="domain" description="WWE" evidence="15">
    <location>
        <begin position="891"/>
        <end position="967"/>
    </location>
</feature>
<feature type="compositionally biased region" description="Basic residues" evidence="13">
    <location>
        <begin position="210"/>
        <end position="220"/>
    </location>
</feature>
<feature type="compositionally biased region" description="Low complexity" evidence="13">
    <location>
        <begin position="421"/>
        <end position="446"/>
    </location>
</feature>
<dbReference type="SUPFAM" id="SSF48371">
    <property type="entry name" value="ARM repeat"/>
    <property type="match status" value="1"/>
</dbReference>
<evidence type="ECO:0000313" key="17">
    <source>
        <dbReference type="RefSeq" id="XP_014682020.1"/>
    </source>
</evidence>
<evidence type="ECO:0000256" key="5">
    <source>
        <dbReference type="ARBA" id="ARBA00022553"/>
    </source>
</evidence>
<dbReference type="InterPro" id="IPR016024">
    <property type="entry name" value="ARM-type_fold"/>
</dbReference>
<evidence type="ECO:0000259" key="15">
    <source>
        <dbReference type="PROSITE" id="PS50918"/>
    </source>
</evidence>
<dbReference type="SMART" id="SM00678">
    <property type="entry name" value="WWE"/>
    <property type="match status" value="1"/>
</dbReference>
<evidence type="ECO:0000256" key="2">
    <source>
        <dbReference type="ARBA" id="ARBA00004642"/>
    </source>
</evidence>
<feature type="compositionally biased region" description="Basic residues" evidence="13">
    <location>
        <begin position="303"/>
        <end position="315"/>
    </location>
</feature>
<protein>
    <recommendedName>
        <fullName evidence="12">E3 ubiquitin-protein ligase</fullName>
        <ecNumber evidence="12">2.3.2.26</ecNumber>
    </recommendedName>
</protein>
<gene>
    <name evidence="17" type="primary">LOC106821644</name>
</gene>
<feature type="compositionally biased region" description="Low complexity" evidence="13">
    <location>
        <begin position="1217"/>
        <end position="1232"/>
    </location>
</feature>
<evidence type="ECO:0000256" key="13">
    <source>
        <dbReference type="SAM" id="MobiDB-lite"/>
    </source>
</evidence>
<dbReference type="SMART" id="SM00119">
    <property type="entry name" value="HECTc"/>
    <property type="match status" value="1"/>
</dbReference>
<comment type="catalytic activity">
    <reaction evidence="1 12">
        <text>S-ubiquitinyl-[E2 ubiquitin-conjugating enzyme]-L-cysteine + [acceptor protein]-L-lysine = [E2 ubiquitin-conjugating enzyme]-L-cysteine + N(6)-ubiquitinyl-[acceptor protein]-L-lysine.</text>
        <dbReference type="EC" id="2.3.2.26"/>
    </reaction>
</comment>
<proteinExistence type="inferred from homology"/>
<feature type="compositionally biased region" description="Polar residues" evidence="13">
    <location>
        <begin position="1204"/>
        <end position="1213"/>
    </location>
</feature>
<keyword evidence="8 11" id="KW-0833">Ubl conjugation pathway</keyword>
<keyword evidence="10" id="KW-0539">Nucleus</keyword>
<dbReference type="PROSITE" id="PS50918">
    <property type="entry name" value="WWE"/>
    <property type="match status" value="1"/>
</dbReference>
<evidence type="ECO:0000256" key="7">
    <source>
        <dbReference type="ARBA" id="ARBA00022763"/>
    </source>
</evidence>
<feature type="active site" description="Glycyl thioester intermediate" evidence="11">
    <location>
        <position position="2169"/>
    </location>
</feature>
<dbReference type="SUPFAM" id="SSF56204">
    <property type="entry name" value="Hect, E3 ligase catalytic domain"/>
    <property type="match status" value="1"/>
</dbReference>
<dbReference type="Gene3D" id="3.30.2410.10">
    <property type="entry name" value="Hect, E3 ligase catalytic domain"/>
    <property type="match status" value="1"/>
</dbReference>
<feature type="compositionally biased region" description="Polar residues" evidence="13">
    <location>
        <begin position="11"/>
        <end position="20"/>
    </location>
</feature>
<dbReference type="PANTHER" id="PTHR45670">
    <property type="entry name" value="E3 UBIQUITIN-PROTEIN LIGASE TRIP12"/>
    <property type="match status" value="1"/>
</dbReference>
<feature type="compositionally biased region" description="Basic and acidic residues" evidence="13">
    <location>
        <begin position="1132"/>
        <end position="1158"/>
    </location>
</feature>
<dbReference type="EC" id="2.3.2.26" evidence="12"/>
<feature type="region of interest" description="Disordered" evidence="13">
    <location>
        <begin position="204"/>
        <end position="331"/>
    </location>
</feature>
<evidence type="ECO:0000256" key="3">
    <source>
        <dbReference type="ARBA" id="ARBA00004906"/>
    </source>
</evidence>
<feature type="compositionally biased region" description="Polar residues" evidence="13">
    <location>
        <begin position="1233"/>
        <end position="1249"/>
    </location>
</feature>
<dbReference type="GeneID" id="106821644"/>
<sequence length="2202" mass="238182">MDDGEEMSGVDNLQDSQSRASQRRYALRQPARERQRSRHDSLVHDSAAAAASSLPRKKTAALVENGIDDSSELPLTADSAFHRLPAKKRSHHYRHVERALDLSVSACAGTSDAGECATRSEQPSKARAPPHADASSSSDQEVSFRLPAKAKRRKHRSHEDPQQQASSTRKRSATVGSVTELASLGKEPGRLELPAVTDTLNVVQLPSERKQRHYSGKGRHAKSEKPDVSGKSCAEADDSAPVLRRSTRKRTIRIPEIGFGLEPHRPKKPKPTKSAASTTQAAEQQPVGGQLAHSGVALNGTKKPAKHSAKAKVPRQQKGSKSSSRDSKPLSLLVEVPHTSVAAVGGEGFHVASDGASASTSLAVPIKKRAVSSLVYQTHTVEEVRPPVPARGRRASRQERGKKRETLESSSVRRSTRQTKTTGSCASSTSRRSTSGGKRTTVSTTGNAGGTIHQPPQASGTMSAPEGSRDAGLTSGSGSNVQAVPGTSAASAAAAPAAAAGTARGSAAAAAAAAAANSGESESEDSEMGRLQALLEARGLPPHLFGALGPRMHQLLHRSMGSSASNKAQQLLAGLTATGDEGQQLQAVIEMCQLLVMGNEDTLSGFPVKQVVPALVALLNMEHNFDMMNHACRALTYMMEALPRSSAVVVDAVPIFLEKLQVIQCMDVAEQSLTALEMLSRRHSKSILHAAGVSACLTYLDFFSINAQRSALAVSANCCQSITPDEFHYVEDSLPLLTSRLSHQDKKSVESCCLCFSRIVENLSGDEKLLLRIVSCGLLRSIQRLLVITPPVVSTSTFIMVIRMLSTMCANCSELAVRLLRQNVADTLSFLLVVNGNGGGASAECPAVGASAGQDVELVARSPQELYELTSLIGELMPALPSDGVFAIDAALRKGHQAAADVVVWQWRDDRDVWHPYTAIDNKIAEAAHQSGEDEISLSTMGRTYTIDFLSMQQINEETGTVRPVQRHASTQKGAAAGGSGAAGAGKSDLRVDVLKEDKELGAALIRTLFTVLYEVYSSSAGPAVRHRCLKALLRMIYYANADLLKEILKSQDVSSHIAGMLSSSDLRVVVGALQMADILMQRLPDVFGVYFRREGVMHQVKKLSLLEQPAAAAAASHRDGSPRRVSPASRESPREDEASLDGEPRGERRDSDADADSRAGGNSQMRLSDVLKRKRTPRRGASKRAGKNDNGSAAELGKLFGSSAPTGRSMLSTARGKSSSGKVSGTSPKTSFLTSLNPTRWGRSNSSPAAERPTSKEQAFGKSSSAAVAAAAAAQNDREKIRVWVKEQAAKLEQRYFSGLENNDANHPALSVLNRLCLATRRLRDEDEDEDEDAVADGDGVVVAALREICAIITASDVSPFELIHSGMVAELLRFLARPEPGKRRRLQHFLHMFVGCPPPGEHLATATAMLGGTPALGALVAKMHACVNQLEQFPVKVHDLPGAGAASRGTNAIKFFNTHQLKCNLQRHPSCTNLRQWKGGPVKIDPLALVQAIERYLLIRGYGKLRADDGDDASDDDASDDDIDDTMAAVFSSQSGGRHKLQFTIGEHALPYNITVYQAIRQHGAIADDGQETDTDSEHPFGRTNIWVQTHTIWYRAVADDEPLNLSSASTINAVGSASAGVSPKKGKAAAATSSKVLSKSKKEDLWSNGVCPPTFSLLDVALAPTLPEVTTTRDPSLDVIALLRVLYTINRYWGTLYELPTYEPVVAAAEFVNHKITAKANRQLQDPLMIITAHIPPWLPEIANACPFLFPFDTRQTLFYATSFDRDRAMQRLLDAAPDLTAADSGERVTPRLERRKRTVSRDELLRQAEQVMNDLAASKAVLEIQYENEVGTGLGPTLEFYALVSREAQRADLELWRGEATRFEDARGEQKDTLYVHAPRGLFPLPFGRGAKAGATVKAKAKFRFLGKFMAKAVMDSRLVDIPLSLAFYKWMLGEEQSMTAGDLYGVDPTMARSFARLGDMLRQKRRLEDDASHTRASLQLAIDALTMDGCSIDDLSLNLTLPGFPSVELRKGGKDASVGIGNLDDYYRLVVHWTLVEGVRKQMEAFREGFESVFPLTQLRLFCAEELHQLFCGSSGESWDVRTLMECCKPDHGYTHDSRAIKNLFEILASYGGDEQRQVLQFLTGAPRLPVGGFKSLSPPLTIVRKTFEATENPDDYLPSVMTCVNYLKLPDYSSIVTMREKLRIAAKEGQLSFHLS</sequence>
<evidence type="ECO:0000256" key="4">
    <source>
        <dbReference type="ARBA" id="ARBA00006331"/>
    </source>
</evidence>
<dbReference type="SUPFAM" id="SSF117839">
    <property type="entry name" value="WWE domain"/>
    <property type="match status" value="1"/>
</dbReference>
<evidence type="ECO:0000256" key="8">
    <source>
        <dbReference type="ARBA" id="ARBA00022786"/>
    </source>
</evidence>
<keyword evidence="9" id="KW-0234">DNA repair</keyword>
<dbReference type="PROSITE" id="PS50237">
    <property type="entry name" value="HECT"/>
    <property type="match status" value="1"/>
</dbReference>
<name>A0ABM1FC49_PRICU</name>
<feature type="compositionally biased region" description="Basic and acidic residues" evidence="13">
    <location>
        <begin position="396"/>
        <end position="407"/>
    </location>
</feature>
<dbReference type="Gene3D" id="3.90.1750.10">
    <property type="entry name" value="Hect, E3 ligase catalytic domains"/>
    <property type="match status" value="1"/>
</dbReference>
<dbReference type="PANTHER" id="PTHR45670:SF13">
    <property type="entry name" value="E3 UBIQUITIN-PROTEIN LIGASE TRIP12"/>
    <property type="match status" value="1"/>
</dbReference>
<organism evidence="16 17">
    <name type="scientific">Priapulus caudatus</name>
    <name type="common">Priapulid worm</name>
    <dbReference type="NCBI Taxonomy" id="37621"/>
    <lineage>
        <taxon>Eukaryota</taxon>
        <taxon>Metazoa</taxon>
        <taxon>Ecdysozoa</taxon>
        <taxon>Scalidophora</taxon>
        <taxon>Priapulida</taxon>
        <taxon>Priapulimorpha</taxon>
        <taxon>Priapulimorphida</taxon>
        <taxon>Priapulidae</taxon>
        <taxon>Priapulus</taxon>
    </lineage>
</organism>
<evidence type="ECO:0000259" key="14">
    <source>
        <dbReference type="PROSITE" id="PS50237"/>
    </source>
</evidence>
<feature type="compositionally biased region" description="Low complexity" evidence="13">
    <location>
        <begin position="272"/>
        <end position="286"/>
    </location>
</feature>
<evidence type="ECO:0000256" key="9">
    <source>
        <dbReference type="ARBA" id="ARBA00023204"/>
    </source>
</evidence>
<keyword evidence="6 12" id="KW-0808">Transferase</keyword>
<dbReference type="InterPro" id="IPR004170">
    <property type="entry name" value="WWE_dom"/>
</dbReference>
<keyword evidence="7" id="KW-0227">DNA damage</keyword>
<feature type="compositionally biased region" description="Basic residues" evidence="13">
    <location>
        <begin position="1173"/>
        <end position="1186"/>
    </location>
</feature>
<feature type="region of interest" description="Disordered" evidence="13">
    <location>
        <begin position="1"/>
        <end position="58"/>
    </location>
</feature>
<evidence type="ECO:0000256" key="11">
    <source>
        <dbReference type="PROSITE-ProRule" id="PRU00104"/>
    </source>
</evidence>
<dbReference type="InterPro" id="IPR057948">
    <property type="entry name" value="TPR_TRIP12_N"/>
</dbReference>
<dbReference type="InterPro" id="IPR011989">
    <property type="entry name" value="ARM-like"/>
</dbReference>
<dbReference type="InterPro" id="IPR045322">
    <property type="entry name" value="HECTD1/TRIP12-like"/>
</dbReference>
<reference evidence="17" key="1">
    <citation type="submission" date="2025-08" db="UniProtKB">
        <authorList>
            <consortium name="RefSeq"/>
        </authorList>
    </citation>
    <scope>IDENTIFICATION</scope>
</reference>
<dbReference type="InterPro" id="IPR035983">
    <property type="entry name" value="Hect_E3_ubiquitin_ligase"/>
</dbReference>
<dbReference type="Gene3D" id="1.25.10.10">
    <property type="entry name" value="Leucine-rich Repeat Variant"/>
    <property type="match status" value="1"/>
</dbReference>
<comment type="similarity">
    <text evidence="4 12">Belongs to the UPL family. K-HECT subfamily.</text>
</comment>
<evidence type="ECO:0000256" key="10">
    <source>
        <dbReference type="ARBA" id="ARBA00023242"/>
    </source>
</evidence>
<dbReference type="Gene3D" id="3.30.720.50">
    <property type="match status" value="1"/>
</dbReference>
<dbReference type="InterPro" id="IPR000569">
    <property type="entry name" value="HECT_dom"/>
</dbReference>
<dbReference type="InterPro" id="IPR037197">
    <property type="entry name" value="WWE_dom_sf"/>
</dbReference>